<reference evidence="2" key="2">
    <citation type="submission" date="2011-01" db="EMBL/GenBank/DDBJ databases">
        <title>The Non-contiguous Finished genome of Clostridium papyrosolvens.</title>
        <authorList>
            <person name="Lucas S."/>
            <person name="Copeland A."/>
            <person name="Lapidus A."/>
            <person name="Cheng J.-F."/>
            <person name="Goodwin L."/>
            <person name="Pitluck S."/>
            <person name="Misra M."/>
            <person name="Chertkov O."/>
            <person name="Detter J.C."/>
            <person name="Han C."/>
            <person name="Tapia R."/>
            <person name="Land M."/>
            <person name="Hauser L."/>
            <person name="Kyrpides N."/>
            <person name="Ivanova N."/>
            <person name="Pagani I."/>
            <person name="Mouttaki H."/>
            <person name="He Z."/>
            <person name="Zhou J."/>
            <person name="Hemme C.L."/>
            <person name="Woyke T."/>
        </authorList>
    </citation>
    <scope>NUCLEOTIDE SEQUENCE [LARGE SCALE GENOMIC DNA]</scope>
    <source>
        <strain evidence="2">DSM 2782</strain>
    </source>
</reference>
<reference evidence="2" key="1">
    <citation type="submission" date="2009-07" db="EMBL/GenBank/DDBJ databases">
        <authorList>
            <consortium name="US DOE Joint Genome Institute (JGI-PGF)"/>
            <person name="Lucas S."/>
            <person name="Copeland A."/>
            <person name="Lapidus A."/>
            <person name="Glavina del Rio T."/>
            <person name="Tice H."/>
            <person name="Bruce D."/>
            <person name="Goodwin L."/>
            <person name="Pitluck S."/>
            <person name="Larimer F."/>
            <person name="Land M.L."/>
            <person name="Mouttaki H."/>
            <person name="He Z."/>
            <person name="Zhou J."/>
            <person name="Hemme C.L."/>
        </authorList>
    </citation>
    <scope>NUCLEOTIDE SEQUENCE [LARGE SCALE GENOMIC DNA]</scope>
    <source>
        <strain evidence="2">DSM 2782</strain>
    </source>
</reference>
<dbReference type="InterPro" id="IPR007813">
    <property type="entry name" value="PilN"/>
</dbReference>
<protein>
    <submittedName>
        <fullName evidence="2">Fimbrial assembly family protein</fullName>
    </submittedName>
</protein>
<dbReference type="PANTHER" id="PTHR40278">
    <property type="entry name" value="DNA UTILIZATION PROTEIN HOFN"/>
    <property type="match status" value="1"/>
</dbReference>
<sequence>MKDLNLIPKSLIVDKKNKVKKTYLSILIICIGVIVVTAYTVPVIYEMNLRNDKQELEKKINSTTGYGETVNEFNSLKKAVEVREAEGKKLSNNRIDVLGIVNAIENSCPDKLFIQNFGSTGNSESDTKVVLKGVSKDEDTLASFLRNLKDDDYFNNVFLSSTSNMKENNGTAFEVTLSGIKKSDLVIYNNWNNGYRICYEPDWSKKADKDGNVLFTANKRLTSTDADALEITVTSTELTSKEFTDKRINELKSELEGFAKIYTIKTKSSGEEAYKLMYMGEEKGTGYKYLELCTVKDNKGYIVKYKSDPNSFEVKERTIDRILKSFTAIKSP</sequence>
<name>F1TIM6_9FIRM</name>
<dbReference type="RefSeq" id="WP_004622541.1">
    <property type="nucleotide sequence ID" value="NZ_ACXX02000021.1"/>
</dbReference>
<dbReference type="PANTHER" id="PTHR40278:SF1">
    <property type="entry name" value="DNA UTILIZATION PROTEIN HOFN"/>
    <property type="match status" value="1"/>
</dbReference>
<dbReference type="STRING" id="588581.Cpap_0052"/>
<evidence type="ECO:0000313" key="2">
    <source>
        <dbReference type="EMBL" id="EGD45725.1"/>
    </source>
</evidence>
<dbReference type="OrthoDB" id="1737590at2"/>
<evidence type="ECO:0000256" key="1">
    <source>
        <dbReference type="SAM" id="Phobius"/>
    </source>
</evidence>
<keyword evidence="3" id="KW-1185">Reference proteome</keyword>
<proteinExistence type="predicted"/>
<keyword evidence="1" id="KW-0472">Membrane</keyword>
<dbReference type="Proteomes" id="UP000003860">
    <property type="component" value="Unassembled WGS sequence"/>
</dbReference>
<feature type="transmembrane region" description="Helical" evidence="1">
    <location>
        <begin position="21"/>
        <end position="45"/>
    </location>
</feature>
<keyword evidence="1" id="KW-1133">Transmembrane helix</keyword>
<gene>
    <name evidence="2" type="ORF">Cpap_0052</name>
</gene>
<dbReference type="Pfam" id="PF18933">
    <property type="entry name" value="PsbP_2"/>
    <property type="match status" value="1"/>
</dbReference>
<dbReference type="Gene3D" id="3.40.1000.10">
    <property type="entry name" value="Mog1/PsbP, alpha/beta/alpha sandwich"/>
    <property type="match status" value="1"/>
</dbReference>
<dbReference type="Pfam" id="PF05137">
    <property type="entry name" value="PilN"/>
    <property type="match status" value="1"/>
</dbReference>
<evidence type="ECO:0000313" key="3">
    <source>
        <dbReference type="Proteomes" id="UP000003860"/>
    </source>
</evidence>
<organism evidence="2 3">
    <name type="scientific">Ruminiclostridium papyrosolvens DSM 2782</name>
    <dbReference type="NCBI Taxonomy" id="588581"/>
    <lineage>
        <taxon>Bacteria</taxon>
        <taxon>Bacillati</taxon>
        <taxon>Bacillota</taxon>
        <taxon>Clostridia</taxon>
        <taxon>Eubacteriales</taxon>
        <taxon>Oscillospiraceae</taxon>
        <taxon>Ruminiclostridium</taxon>
    </lineage>
</organism>
<dbReference type="EMBL" id="ACXX02000021">
    <property type="protein sequence ID" value="EGD45725.1"/>
    <property type="molecule type" value="Genomic_DNA"/>
</dbReference>
<dbReference type="AlphaFoldDB" id="F1TIM6"/>
<accession>F1TIM6</accession>
<dbReference type="InterPro" id="IPR052534">
    <property type="entry name" value="Extracell_DNA_Util/SecSys_Comp"/>
</dbReference>
<comment type="caution">
    <text evidence="2">The sequence shown here is derived from an EMBL/GenBank/DDBJ whole genome shotgun (WGS) entry which is preliminary data.</text>
</comment>
<keyword evidence="1" id="KW-0812">Transmembrane</keyword>
<dbReference type="eggNOG" id="COG0515">
    <property type="taxonomic scope" value="Bacteria"/>
</dbReference>